<evidence type="ECO:0000259" key="1">
    <source>
        <dbReference type="Pfam" id="PF00535"/>
    </source>
</evidence>
<sequence length="286" mass="33714">MKMVYDLHIQAEHLCFLSHGRFSYEIIVADDGSTNKDAMKANMEINTLPHCRYIIRGYNTGRSCIRNFMAQQAKNDYLLFLDSDLAIPDQSFLKSYIESEGNDVVYGGITIGGSHKEYRNNLRFLYERKAEPEHTLEKRIKNKYKDFHTANFLIRRDIMLENLFDERFKNYGYEDVLFGKKLKQNKIKITHIQNPVLFDNFETNESFINKSEEGLRTLFRFSEELNGYTAILSLVGKINKIPALTNIIKLWHRLFGRMERAWLTGNNPNLFIFNLYRLGYFLNIKQ</sequence>
<name>A0ABX2ALS0_9BACT</name>
<dbReference type="InterPro" id="IPR001173">
    <property type="entry name" value="Glyco_trans_2-like"/>
</dbReference>
<keyword evidence="3" id="KW-1185">Reference proteome</keyword>
<dbReference type="InterPro" id="IPR050834">
    <property type="entry name" value="Glycosyltransf_2"/>
</dbReference>
<dbReference type="Pfam" id="PF00535">
    <property type="entry name" value="Glycos_transf_2"/>
    <property type="match status" value="1"/>
</dbReference>
<comment type="caution">
    <text evidence="2">The sequence shown here is derived from an EMBL/GenBank/DDBJ whole genome shotgun (WGS) entry which is preliminary data.</text>
</comment>
<protein>
    <submittedName>
        <fullName evidence="2">Glycosyltransferase family 2 protein</fullName>
    </submittedName>
</protein>
<dbReference type="Gene3D" id="3.90.550.10">
    <property type="entry name" value="Spore Coat Polysaccharide Biosynthesis Protein SpsA, Chain A"/>
    <property type="match status" value="1"/>
</dbReference>
<dbReference type="PANTHER" id="PTHR43685">
    <property type="entry name" value="GLYCOSYLTRANSFERASE"/>
    <property type="match status" value="1"/>
</dbReference>
<evidence type="ECO:0000313" key="3">
    <source>
        <dbReference type="Proteomes" id="UP000714420"/>
    </source>
</evidence>
<dbReference type="PANTHER" id="PTHR43685:SF3">
    <property type="entry name" value="SLR2126 PROTEIN"/>
    <property type="match status" value="1"/>
</dbReference>
<proteinExistence type="predicted"/>
<evidence type="ECO:0000313" key="2">
    <source>
        <dbReference type="EMBL" id="NPD91197.1"/>
    </source>
</evidence>
<feature type="domain" description="Glycosyltransferase 2-like" evidence="1">
    <location>
        <begin position="23"/>
        <end position="159"/>
    </location>
</feature>
<accession>A0ABX2ALS0</accession>
<gene>
    <name evidence="2" type="ORF">HPS56_02330</name>
</gene>
<dbReference type="Proteomes" id="UP000714420">
    <property type="component" value="Unassembled WGS sequence"/>
</dbReference>
<dbReference type="EMBL" id="JABKKF010000002">
    <property type="protein sequence ID" value="NPD91197.1"/>
    <property type="molecule type" value="Genomic_DNA"/>
</dbReference>
<organism evidence="2 3">
    <name type="scientific">Xylanibacter muris</name>
    <dbReference type="NCBI Taxonomy" id="2736290"/>
    <lineage>
        <taxon>Bacteria</taxon>
        <taxon>Pseudomonadati</taxon>
        <taxon>Bacteroidota</taxon>
        <taxon>Bacteroidia</taxon>
        <taxon>Bacteroidales</taxon>
        <taxon>Prevotellaceae</taxon>
        <taxon>Xylanibacter</taxon>
    </lineage>
</organism>
<dbReference type="InterPro" id="IPR029044">
    <property type="entry name" value="Nucleotide-diphossugar_trans"/>
</dbReference>
<reference evidence="2 3" key="1">
    <citation type="submission" date="2020-05" db="EMBL/GenBank/DDBJ databases">
        <title>Distinct polysaccharide utilization as determinants for interspecies competition between intestinal Prevotella spp.</title>
        <authorList>
            <person name="Galvez E.J.C."/>
            <person name="Iljazovic A."/>
            <person name="Strowig T."/>
        </authorList>
    </citation>
    <scope>NUCLEOTIDE SEQUENCE [LARGE SCALE GENOMIC DNA]</scope>
    <source>
        <strain evidence="2 3">PMUR</strain>
    </source>
</reference>
<dbReference type="SUPFAM" id="SSF53448">
    <property type="entry name" value="Nucleotide-diphospho-sugar transferases"/>
    <property type="match status" value="1"/>
</dbReference>